<keyword evidence="4" id="KW-0812">Transmembrane</keyword>
<evidence type="ECO:0000313" key="7">
    <source>
        <dbReference type="Proteomes" id="UP000289857"/>
    </source>
</evidence>
<dbReference type="Pfam" id="PF13354">
    <property type="entry name" value="Beta-lactamase2"/>
    <property type="match status" value="1"/>
</dbReference>
<evidence type="ECO:0000256" key="3">
    <source>
        <dbReference type="ARBA" id="ARBA00012865"/>
    </source>
</evidence>
<evidence type="ECO:0000256" key="1">
    <source>
        <dbReference type="ARBA" id="ARBA00001526"/>
    </source>
</evidence>
<gene>
    <name evidence="6" type="ORF">EQG61_07140</name>
</gene>
<dbReference type="InterPro" id="IPR012338">
    <property type="entry name" value="Beta-lactam/transpept-like"/>
</dbReference>
<evidence type="ECO:0000313" key="6">
    <source>
        <dbReference type="EMBL" id="RXR23002.1"/>
    </source>
</evidence>
<keyword evidence="7" id="KW-1185">Reference proteome</keyword>
<dbReference type="OrthoDB" id="9772863at2"/>
<comment type="catalytic activity">
    <reaction evidence="1">
        <text>a beta-lactam + H2O = a substituted beta-amino acid</text>
        <dbReference type="Rhea" id="RHEA:20401"/>
        <dbReference type="ChEBI" id="CHEBI:15377"/>
        <dbReference type="ChEBI" id="CHEBI:35627"/>
        <dbReference type="ChEBI" id="CHEBI:140347"/>
        <dbReference type="EC" id="3.5.2.6"/>
    </reaction>
</comment>
<comment type="similarity">
    <text evidence="2">Belongs to the class-A beta-lactamase family.</text>
</comment>
<protein>
    <recommendedName>
        <fullName evidence="3">beta-lactamase</fullName>
        <ecNumber evidence="3">3.5.2.6</ecNumber>
    </recommendedName>
</protein>
<comment type="caution">
    <text evidence="6">The sequence shown here is derived from an EMBL/GenBank/DDBJ whole genome shotgun (WGS) entry which is preliminary data.</text>
</comment>
<keyword evidence="4" id="KW-0472">Membrane</keyword>
<dbReference type="EMBL" id="SBKN01000003">
    <property type="protein sequence ID" value="RXR23002.1"/>
    <property type="molecule type" value="Genomic_DNA"/>
</dbReference>
<evidence type="ECO:0000256" key="2">
    <source>
        <dbReference type="ARBA" id="ARBA00009009"/>
    </source>
</evidence>
<evidence type="ECO:0000256" key="4">
    <source>
        <dbReference type="SAM" id="Phobius"/>
    </source>
</evidence>
<dbReference type="AlphaFoldDB" id="A0A4Q1KA57"/>
<dbReference type="InterPro" id="IPR045155">
    <property type="entry name" value="Beta-lactam_cat"/>
</dbReference>
<dbReference type="SUPFAM" id="SSF56601">
    <property type="entry name" value="beta-lactamase/transpeptidase-like"/>
    <property type="match status" value="1"/>
</dbReference>
<accession>A0A4Q1KA57</accession>
<keyword evidence="4" id="KW-1133">Transmembrane helix</keyword>
<sequence>MTRILNYRITFKYIPLIVFISILGTYFLVSHYQNAKIESEQSLSENKEVHVKRLSGFKYIKPLLFVDASNESSELSSVKNSIENVITEFKNKGVITSASVYIRDYELNGWSVINPDEQYKPGSLLKIPELITFLKMNEKNPGLLDKKYLFNQELKTDKKPIFTTKSIQLGHEYTVRELLKYMIVHSDNNATFILNSIIDVDVFKKVFTDLGLNAPDWNASDYPVNVKDVSLFMRALYNASYLSIADSEYATSLLTQSDFKLGVAASLPRGVAFSHKFGEAGDAVEKQLHETAIVYVEERPYLITIMTKGNSFDTLPEVIKQISSMVYREMTADTTALKN</sequence>
<keyword evidence="6" id="KW-0378">Hydrolase</keyword>
<name>A0A4Q1KA57_9FLAO</name>
<dbReference type="PANTHER" id="PTHR35333:SF3">
    <property type="entry name" value="BETA-LACTAMASE-TYPE TRANSPEPTIDASE FOLD CONTAINING PROTEIN"/>
    <property type="match status" value="1"/>
</dbReference>
<dbReference type="Proteomes" id="UP000289857">
    <property type="component" value="Unassembled WGS sequence"/>
</dbReference>
<dbReference type="EC" id="3.5.2.6" evidence="3"/>
<feature type="domain" description="Beta-lactamase class A catalytic" evidence="5">
    <location>
        <begin position="99"/>
        <end position="307"/>
    </location>
</feature>
<feature type="transmembrane region" description="Helical" evidence="4">
    <location>
        <begin position="12"/>
        <end position="29"/>
    </location>
</feature>
<dbReference type="RefSeq" id="WP_129461232.1">
    <property type="nucleotide sequence ID" value="NZ_SBKN01000003.1"/>
</dbReference>
<dbReference type="GO" id="GO:0046677">
    <property type="term" value="P:response to antibiotic"/>
    <property type="evidence" value="ECO:0007669"/>
    <property type="project" value="InterPro"/>
</dbReference>
<reference evidence="7" key="1">
    <citation type="submission" date="2019-01" db="EMBL/GenBank/DDBJ databases">
        <title>Cytophagaceae bacterium strain CAR-16.</title>
        <authorList>
            <person name="Chen W.-M."/>
        </authorList>
    </citation>
    <scope>NUCLEOTIDE SEQUENCE [LARGE SCALE GENOMIC DNA]</scope>
    <source>
        <strain evidence="7">WWJ-16</strain>
    </source>
</reference>
<proteinExistence type="inferred from homology"/>
<organism evidence="6 7">
    <name type="scientific">Flavobacterium stagni</name>
    <dbReference type="NCBI Taxonomy" id="2506421"/>
    <lineage>
        <taxon>Bacteria</taxon>
        <taxon>Pseudomonadati</taxon>
        <taxon>Bacteroidota</taxon>
        <taxon>Flavobacteriia</taxon>
        <taxon>Flavobacteriales</taxon>
        <taxon>Flavobacteriaceae</taxon>
        <taxon>Flavobacterium</taxon>
    </lineage>
</organism>
<dbReference type="GO" id="GO:0008800">
    <property type="term" value="F:beta-lactamase activity"/>
    <property type="evidence" value="ECO:0007669"/>
    <property type="project" value="UniProtKB-EC"/>
</dbReference>
<dbReference type="Gene3D" id="3.40.710.10">
    <property type="entry name" value="DD-peptidase/beta-lactamase superfamily"/>
    <property type="match status" value="1"/>
</dbReference>
<dbReference type="PANTHER" id="PTHR35333">
    <property type="entry name" value="BETA-LACTAMASE"/>
    <property type="match status" value="1"/>
</dbReference>
<dbReference type="InterPro" id="IPR000871">
    <property type="entry name" value="Beta-lactam_class-A"/>
</dbReference>
<dbReference type="GO" id="GO:0030655">
    <property type="term" value="P:beta-lactam antibiotic catabolic process"/>
    <property type="evidence" value="ECO:0007669"/>
    <property type="project" value="InterPro"/>
</dbReference>
<evidence type="ECO:0000259" key="5">
    <source>
        <dbReference type="Pfam" id="PF13354"/>
    </source>
</evidence>